<comment type="caution">
    <text evidence="2">The sequence shown here is derived from an EMBL/GenBank/DDBJ whole genome shotgun (WGS) entry which is preliminary data.</text>
</comment>
<feature type="compositionally biased region" description="Polar residues" evidence="1">
    <location>
        <begin position="272"/>
        <end position="285"/>
    </location>
</feature>
<organism evidence="2 3">
    <name type="scientific">Pleurodeles waltl</name>
    <name type="common">Iberian ribbed newt</name>
    <dbReference type="NCBI Taxonomy" id="8319"/>
    <lineage>
        <taxon>Eukaryota</taxon>
        <taxon>Metazoa</taxon>
        <taxon>Chordata</taxon>
        <taxon>Craniata</taxon>
        <taxon>Vertebrata</taxon>
        <taxon>Euteleostomi</taxon>
        <taxon>Amphibia</taxon>
        <taxon>Batrachia</taxon>
        <taxon>Caudata</taxon>
        <taxon>Salamandroidea</taxon>
        <taxon>Salamandridae</taxon>
        <taxon>Pleurodelinae</taxon>
        <taxon>Pleurodeles</taxon>
    </lineage>
</organism>
<gene>
    <name evidence="2" type="ORF">NDU88_004155</name>
</gene>
<reference evidence="2" key="1">
    <citation type="journal article" date="2022" name="bioRxiv">
        <title>Sequencing and chromosome-scale assembly of the giantPleurodeles waltlgenome.</title>
        <authorList>
            <person name="Brown T."/>
            <person name="Elewa A."/>
            <person name="Iarovenko S."/>
            <person name="Subramanian E."/>
            <person name="Araus A.J."/>
            <person name="Petzold A."/>
            <person name="Susuki M."/>
            <person name="Suzuki K.-i.T."/>
            <person name="Hayashi T."/>
            <person name="Toyoda A."/>
            <person name="Oliveira C."/>
            <person name="Osipova E."/>
            <person name="Leigh N.D."/>
            <person name="Simon A."/>
            <person name="Yun M.H."/>
        </authorList>
    </citation>
    <scope>NUCLEOTIDE SEQUENCE</scope>
    <source>
        <strain evidence="2">20211129_DDA</strain>
        <tissue evidence="2">Liver</tissue>
    </source>
</reference>
<dbReference type="EMBL" id="JANPWB010000013">
    <property type="protein sequence ID" value="KAJ1106755.1"/>
    <property type="molecule type" value="Genomic_DNA"/>
</dbReference>
<sequence length="302" mass="33252">MCVSGLQEAALTSRSVVGVHPSNRTEARCAVSPVRSQEVSVADELHAFRIPSRLRGPSLLRDRYGSGDGSCPVPRPLPLRPPVRPGTQLPIHWRSNGSAVQSCPMRMPKPWHSVSRPHPVRRCQGALQLMSVTGCLIVRHRDPGLHQKSLSGQDRHLLLLRRPPILTDTRARSQTVYLFGGEATPPMEIELALRHVLPGRIRSGTARDHRCRRVSRVISSPALQIPHGYRDLHGSGEALLWHRAPSTSPRYGPAHRAPCSGGHSDRRPDHTPSVSNSERTTTQPKGVTIGCQPPLTYAPYSF</sequence>
<evidence type="ECO:0000313" key="2">
    <source>
        <dbReference type="EMBL" id="KAJ1106755.1"/>
    </source>
</evidence>
<keyword evidence="3" id="KW-1185">Reference proteome</keyword>
<name>A0AAV7MSN8_PLEWA</name>
<dbReference type="Proteomes" id="UP001066276">
    <property type="component" value="Chromosome 9"/>
</dbReference>
<evidence type="ECO:0000256" key="1">
    <source>
        <dbReference type="SAM" id="MobiDB-lite"/>
    </source>
</evidence>
<proteinExistence type="predicted"/>
<evidence type="ECO:0000313" key="3">
    <source>
        <dbReference type="Proteomes" id="UP001066276"/>
    </source>
</evidence>
<feature type="region of interest" description="Disordered" evidence="1">
    <location>
        <begin position="59"/>
        <end position="86"/>
    </location>
</feature>
<feature type="region of interest" description="Disordered" evidence="1">
    <location>
        <begin position="243"/>
        <end position="292"/>
    </location>
</feature>
<protein>
    <submittedName>
        <fullName evidence="2">Uncharacterized protein</fullName>
    </submittedName>
</protein>
<accession>A0AAV7MSN8</accession>
<feature type="compositionally biased region" description="Pro residues" evidence="1">
    <location>
        <begin position="73"/>
        <end position="84"/>
    </location>
</feature>
<dbReference type="AlphaFoldDB" id="A0AAV7MSN8"/>